<dbReference type="PANTHER" id="PTHR42812:SF14">
    <property type="entry name" value="SECRETED PROTEIN"/>
    <property type="match status" value="1"/>
</dbReference>
<dbReference type="EMBL" id="LRGC01000009">
    <property type="protein sequence ID" value="KWR54215.1"/>
    <property type="molecule type" value="Genomic_DNA"/>
</dbReference>
<dbReference type="SUPFAM" id="SSF49265">
    <property type="entry name" value="Fibronectin type III"/>
    <property type="match status" value="1"/>
</dbReference>
<keyword evidence="3" id="KW-0326">Glycosidase</keyword>
<dbReference type="GO" id="GO:0005975">
    <property type="term" value="P:carbohydrate metabolic process"/>
    <property type="evidence" value="ECO:0007669"/>
    <property type="project" value="InterPro"/>
</dbReference>
<dbReference type="Proteomes" id="UP000056419">
    <property type="component" value="Unassembled WGS sequence"/>
</dbReference>
<dbReference type="Pfam" id="PF00754">
    <property type="entry name" value="F5_F8_type_C"/>
    <property type="match status" value="1"/>
</dbReference>
<dbReference type="PROSITE" id="PS51257">
    <property type="entry name" value="PROKAR_LIPOPROTEIN"/>
    <property type="match status" value="1"/>
</dbReference>
<organism evidence="5 6">
    <name type="scientific">Bacteroides stercoris</name>
    <dbReference type="NCBI Taxonomy" id="46506"/>
    <lineage>
        <taxon>Bacteria</taxon>
        <taxon>Pseudomonadati</taxon>
        <taxon>Bacteroidota</taxon>
        <taxon>Bacteroidia</taxon>
        <taxon>Bacteroidales</taxon>
        <taxon>Bacteroidaceae</taxon>
        <taxon>Bacteroides</taxon>
    </lineage>
</organism>
<comment type="similarity">
    <text evidence="1">Belongs to the glycosyl hydrolase 43 family.</text>
</comment>
<dbReference type="InterPro" id="IPR003961">
    <property type="entry name" value="FN3_dom"/>
</dbReference>
<evidence type="ECO:0000313" key="5">
    <source>
        <dbReference type="EMBL" id="KWR54215.1"/>
    </source>
</evidence>
<evidence type="ECO:0000256" key="3">
    <source>
        <dbReference type="ARBA" id="ARBA00023295"/>
    </source>
</evidence>
<gene>
    <name evidence="5" type="ORF">AA415_02158</name>
</gene>
<dbReference type="RefSeq" id="WP_060386030.1">
    <property type="nucleotide sequence ID" value="NZ_LRGC01000009.1"/>
</dbReference>
<dbReference type="Pfam" id="PF04616">
    <property type="entry name" value="Glyco_hydro_43"/>
    <property type="match status" value="1"/>
</dbReference>
<dbReference type="InterPro" id="IPR051795">
    <property type="entry name" value="Glycosyl_Hydrlase_43"/>
</dbReference>
<dbReference type="STRING" id="46506.AA415_02158"/>
<sequence>MKNILFVLLSSFVLSSCSSSENKVAEKQTTFCNPMNLDYGWGCFQTKQKKARSAADPVVVLFKGKYYMFTTMDIGGYRVSDDLITWKNLYFNPEVHASALDIDHYVAPAVAADDNYVYFVNFTRDRTKKTVDVIRSADPENGKWEKCGEVRRMADPCLFIDNGRFYFYYGLGGTQSTTFFEVDPATFKEIEGSKKVLREYVTDVNQCKSGYQFGRRELYDEIDASAWQGKFSKVPCPEGAWVVKNNNKYYLQYATPGTICNWYCDVVLESDSVNGGFVEQPYNPVSLKVGGFIGGAGHSCVFKDKYENWWQVTSMWIGNHDEFERRIGLFPVSFDEKGRMRTHTVLGDYPMQLPQKKFTPQDISAFGWMLQSQNKKSMASSSLSGFEPEKAADENVRTWWSATSGNAGEYFVMDLGKKVRINSIQINFAEQDINPTAPKETDYHAYKLYISDNGKDWEQLVDKSKNMVAIPHEYIELSEPVETSFIKIENVHTPKEGKFALLDLRVFGFGYSEKPELVKNLLVQRNKEDERYASLTWDKVSGADGYLVRFGYQPDFLNQCIQVKDSETTDLLIHILTKGVKYHYRVDTYNDSGITEGVVISE</sequence>
<dbReference type="GO" id="GO:0004553">
    <property type="term" value="F:hydrolase activity, hydrolyzing O-glycosyl compounds"/>
    <property type="evidence" value="ECO:0007669"/>
    <property type="project" value="InterPro"/>
</dbReference>
<dbReference type="Gene3D" id="2.115.10.20">
    <property type="entry name" value="Glycosyl hydrolase domain, family 43"/>
    <property type="match status" value="1"/>
</dbReference>
<reference evidence="5 6" key="1">
    <citation type="journal article" date="2016" name="BMC Genomics">
        <title>Type VI secretion systems of human gut Bacteroidales segregate into three genetic architectures, two of which are contained on mobile genetic elements.</title>
        <authorList>
            <person name="Coyne M.J."/>
            <person name="Roelofs K.G."/>
            <person name="Comstock L.E."/>
        </authorList>
    </citation>
    <scope>NUCLEOTIDE SEQUENCE [LARGE SCALE GENOMIC DNA]</scope>
    <source>
        <strain evidence="5 6">CL09T03C01</strain>
    </source>
</reference>
<dbReference type="PROSITE" id="PS50022">
    <property type="entry name" value="FA58C_3"/>
    <property type="match status" value="1"/>
</dbReference>
<evidence type="ECO:0000256" key="2">
    <source>
        <dbReference type="ARBA" id="ARBA00022801"/>
    </source>
</evidence>
<feature type="domain" description="F5/8 type C" evidence="4">
    <location>
        <begin position="358"/>
        <end position="509"/>
    </location>
</feature>
<keyword evidence="6" id="KW-1185">Reference proteome</keyword>
<keyword evidence="2 5" id="KW-0378">Hydrolase</keyword>
<dbReference type="InterPro" id="IPR000421">
    <property type="entry name" value="FA58C"/>
</dbReference>
<comment type="caution">
    <text evidence="5">The sequence shown here is derived from an EMBL/GenBank/DDBJ whole genome shotgun (WGS) entry which is preliminary data.</text>
</comment>
<protein>
    <submittedName>
        <fullName evidence="5">Glycosyl hydrolases family 43</fullName>
    </submittedName>
</protein>
<dbReference type="SUPFAM" id="SSF75005">
    <property type="entry name" value="Arabinanase/levansucrase/invertase"/>
    <property type="match status" value="1"/>
</dbReference>
<evidence type="ECO:0000259" key="4">
    <source>
        <dbReference type="PROSITE" id="PS50022"/>
    </source>
</evidence>
<dbReference type="InterPro" id="IPR008979">
    <property type="entry name" value="Galactose-bd-like_sf"/>
</dbReference>
<dbReference type="Gene3D" id="2.60.120.260">
    <property type="entry name" value="Galactose-binding domain-like"/>
    <property type="match status" value="1"/>
</dbReference>
<dbReference type="PATRIC" id="fig|46506.5.peg.2310"/>
<proteinExistence type="inferred from homology"/>
<dbReference type="PANTHER" id="PTHR42812">
    <property type="entry name" value="BETA-XYLOSIDASE"/>
    <property type="match status" value="1"/>
</dbReference>
<dbReference type="CDD" id="cd00063">
    <property type="entry name" value="FN3"/>
    <property type="match status" value="1"/>
</dbReference>
<dbReference type="AlphaFoldDB" id="A0A108T6D1"/>
<dbReference type="InterPro" id="IPR006710">
    <property type="entry name" value="Glyco_hydro_43"/>
</dbReference>
<evidence type="ECO:0000256" key="1">
    <source>
        <dbReference type="ARBA" id="ARBA00009865"/>
    </source>
</evidence>
<accession>A0A108T6D1</accession>
<dbReference type="SUPFAM" id="SSF49785">
    <property type="entry name" value="Galactose-binding domain-like"/>
    <property type="match status" value="1"/>
</dbReference>
<dbReference type="InterPro" id="IPR036116">
    <property type="entry name" value="FN3_sf"/>
</dbReference>
<dbReference type="Gene3D" id="2.60.40.10">
    <property type="entry name" value="Immunoglobulins"/>
    <property type="match status" value="1"/>
</dbReference>
<dbReference type="InterPro" id="IPR013783">
    <property type="entry name" value="Ig-like_fold"/>
</dbReference>
<dbReference type="CDD" id="cd08982">
    <property type="entry name" value="GH43-like"/>
    <property type="match status" value="1"/>
</dbReference>
<name>A0A108T6D1_BACSE</name>
<evidence type="ECO:0000313" key="6">
    <source>
        <dbReference type="Proteomes" id="UP000056419"/>
    </source>
</evidence>
<dbReference type="InterPro" id="IPR023296">
    <property type="entry name" value="Glyco_hydro_beta-prop_sf"/>
</dbReference>